<feature type="active site" description="Cysteine sulfenic acid (-SOH) intermediate; for peroxidase activity" evidence="6">
    <location>
        <position position="46"/>
    </location>
</feature>
<keyword evidence="9" id="KW-1185">Reference proteome</keyword>
<dbReference type="GO" id="GO:0051082">
    <property type="term" value="F:unfolded protein binding"/>
    <property type="evidence" value="ECO:0007669"/>
    <property type="project" value="EnsemblFungi"/>
</dbReference>
<dbReference type="GO" id="GO:0042744">
    <property type="term" value="P:hydrogen peroxide catabolic process"/>
    <property type="evidence" value="ECO:0007669"/>
    <property type="project" value="EnsemblFungi"/>
</dbReference>
<dbReference type="GO" id="GO:0000122">
    <property type="term" value="P:negative regulation of transcription by RNA polymerase II"/>
    <property type="evidence" value="ECO:0007669"/>
    <property type="project" value="EnsemblFungi"/>
</dbReference>
<dbReference type="SUPFAM" id="SSF52833">
    <property type="entry name" value="Thioredoxin-like"/>
    <property type="match status" value="1"/>
</dbReference>
<keyword evidence="4 5" id="KW-0676">Redox-active center</keyword>
<dbReference type="Gene3D" id="3.40.30.10">
    <property type="entry name" value="Glutaredoxin"/>
    <property type="match status" value="1"/>
</dbReference>
<keyword evidence="1 5" id="KW-0575">Peroxidase</keyword>
<dbReference type="CDD" id="cd03015">
    <property type="entry name" value="PRX_Typ2cys"/>
    <property type="match status" value="1"/>
</dbReference>
<dbReference type="AlphaFoldDB" id="T0MGH9"/>
<evidence type="ECO:0000313" key="8">
    <source>
        <dbReference type="EMBL" id="EQB62241.1"/>
    </source>
</evidence>
<dbReference type="GO" id="GO:0061692">
    <property type="term" value="P:cellular detoxification of hydrogen peroxide"/>
    <property type="evidence" value="ECO:0007669"/>
    <property type="project" value="EnsemblFungi"/>
</dbReference>
<dbReference type="PANTHER" id="PTHR10681:SF171">
    <property type="entry name" value="PEROXIREDOXIN 4"/>
    <property type="match status" value="1"/>
</dbReference>
<gene>
    <name evidence="8" type="ORF">NAPIS_ORF00179</name>
</gene>
<evidence type="ECO:0000256" key="2">
    <source>
        <dbReference type="ARBA" id="ARBA00022862"/>
    </source>
</evidence>
<dbReference type="GO" id="GO:0005829">
    <property type="term" value="C:cytosol"/>
    <property type="evidence" value="ECO:0007669"/>
    <property type="project" value="TreeGrafter"/>
</dbReference>
<dbReference type="InterPro" id="IPR000866">
    <property type="entry name" value="AhpC/TSA"/>
</dbReference>
<evidence type="ECO:0000256" key="4">
    <source>
        <dbReference type="ARBA" id="ARBA00023284"/>
    </source>
</evidence>
<sequence length="176" mass="20626">MYFPKLDLSYWYKAYVDDKITEVRLLDYKGKNIVLMFYPADFTFVCPTEINAINDLKSEFEKRNTVVLFISVDSVYCHKGWTNVTREEGGIKGISWPMISDNRGILSKQFDLLDEEQFITKRAYVILDNRFEVYNISIYHDKIGRSTTEILRILDAMAFSKKNGNICPIDWTRSTN</sequence>
<proteinExistence type="inferred from homology"/>
<protein>
    <submittedName>
        <fullName evidence="8">Thioredoxin peroxidase</fullName>
    </submittedName>
</protein>
<keyword evidence="2 5" id="KW-0049">Antioxidant</keyword>
<keyword evidence="3 5" id="KW-0560">Oxidoreductase</keyword>
<dbReference type="Proteomes" id="UP000053780">
    <property type="component" value="Unassembled WGS sequence"/>
</dbReference>
<dbReference type="InterPro" id="IPR036249">
    <property type="entry name" value="Thioredoxin-like_sf"/>
</dbReference>
<dbReference type="VEuPathDB" id="MicrosporidiaDB:NAPIS_ORF00179"/>
<evidence type="ECO:0000256" key="6">
    <source>
        <dbReference type="PIRSR" id="PIRSR000239-1"/>
    </source>
</evidence>
<dbReference type="OrthoDB" id="185659at2759"/>
<dbReference type="PANTHER" id="PTHR10681">
    <property type="entry name" value="THIOREDOXIN PEROXIDASE"/>
    <property type="match status" value="1"/>
</dbReference>
<dbReference type="HOGENOM" id="CLU_042529_21_3_1"/>
<dbReference type="GO" id="GO:1900745">
    <property type="term" value="P:positive regulation of p38MAPK cascade"/>
    <property type="evidence" value="ECO:0007669"/>
    <property type="project" value="EnsemblFungi"/>
</dbReference>
<dbReference type="InterPro" id="IPR050217">
    <property type="entry name" value="Peroxiredoxin"/>
</dbReference>
<evidence type="ECO:0000256" key="1">
    <source>
        <dbReference type="ARBA" id="ARBA00022559"/>
    </source>
</evidence>
<dbReference type="GO" id="GO:0045944">
    <property type="term" value="P:positive regulation of transcription by RNA polymerase II"/>
    <property type="evidence" value="ECO:0007669"/>
    <property type="project" value="EnsemblFungi"/>
</dbReference>
<dbReference type="InterPro" id="IPR024706">
    <property type="entry name" value="Peroxiredoxin_AhpC-typ"/>
</dbReference>
<feature type="domain" description="Thioredoxin" evidence="7">
    <location>
        <begin position="1"/>
        <end position="159"/>
    </location>
</feature>
<name>T0MGH9_9MICR</name>
<evidence type="ECO:0000259" key="7">
    <source>
        <dbReference type="PROSITE" id="PS51352"/>
    </source>
</evidence>
<reference evidence="8 9" key="1">
    <citation type="journal article" date="2013" name="BMC Genomics">
        <title>Genome sequencing and comparative genomics of honey bee microsporidia, Nosema apis reveal novel insights into host-parasite interactions.</title>
        <authorList>
            <person name="Chen Yp."/>
            <person name="Pettis J.S."/>
            <person name="Zhao Y."/>
            <person name="Liu X."/>
            <person name="Tallon L.J."/>
            <person name="Sadzewicz L.D."/>
            <person name="Li R."/>
            <person name="Zheng H."/>
            <person name="Huang S."/>
            <person name="Zhang X."/>
            <person name="Hamilton M.C."/>
            <person name="Pernal S.F."/>
            <person name="Melathopoulos A.P."/>
            <person name="Yan X."/>
            <person name="Evans J.D."/>
        </authorList>
    </citation>
    <scope>NUCLEOTIDE SEQUENCE [LARGE SCALE GENOMIC DNA]</scope>
    <source>
        <strain evidence="8 9">BRL 01</strain>
    </source>
</reference>
<comment type="function">
    <text evidence="5">Thiol-specific peroxidase that catalyzes the reduction of hydrogen peroxide and organic hydroperoxides to water and alcohols, respectively.</text>
</comment>
<accession>T0MGH9</accession>
<dbReference type="PIRSF" id="PIRSF000239">
    <property type="entry name" value="AHPC"/>
    <property type="match status" value="1"/>
</dbReference>
<evidence type="ECO:0000256" key="5">
    <source>
        <dbReference type="PIRNR" id="PIRNR000239"/>
    </source>
</evidence>
<dbReference type="PROSITE" id="PS51352">
    <property type="entry name" value="THIOREDOXIN_2"/>
    <property type="match status" value="1"/>
</dbReference>
<dbReference type="Pfam" id="PF00578">
    <property type="entry name" value="AhpC-TSA"/>
    <property type="match status" value="1"/>
</dbReference>
<dbReference type="GO" id="GO:0008379">
    <property type="term" value="F:thioredoxin peroxidase activity"/>
    <property type="evidence" value="ECO:0007669"/>
    <property type="project" value="EnsemblFungi"/>
</dbReference>
<evidence type="ECO:0000256" key="3">
    <source>
        <dbReference type="ARBA" id="ARBA00023002"/>
    </source>
</evidence>
<dbReference type="EMBL" id="KE646945">
    <property type="protein sequence ID" value="EQB62241.1"/>
    <property type="molecule type" value="Genomic_DNA"/>
</dbReference>
<evidence type="ECO:0000313" key="9">
    <source>
        <dbReference type="Proteomes" id="UP000053780"/>
    </source>
</evidence>
<comment type="similarity">
    <text evidence="5">Belongs to the peroxiredoxin family.</text>
</comment>
<organism evidence="8 9">
    <name type="scientific">Vairimorpha apis BRL 01</name>
    <dbReference type="NCBI Taxonomy" id="1037528"/>
    <lineage>
        <taxon>Eukaryota</taxon>
        <taxon>Fungi</taxon>
        <taxon>Fungi incertae sedis</taxon>
        <taxon>Microsporidia</taxon>
        <taxon>Nosematidae</taxon>
        <taxon>Vairimorpha</taxon>
    </lineage>
</organism>
<dbReference type="GO" id="GO:0045454">
    <property type="term" value="P:cell redox homeostasis"/>
    <property type="evidence" value="ECO:0007669"/>
    <property type="project" value="EnsemblFungi"/>
</dbReference>
<dbReference type="InterPro" id="IPR013766">
    <property type="entry name" value="Thioredoxin_domain"/>
</dbReference>